<reference evidence="1 2" key="1">
    <citation type="journal article" date="2019" name="Environ. Microbiol.">
        <title>At the nexus of three kingdoms: the genome of the mycorrhizal fungus Gigaspora margarita provides insights into plant, endobacterial and fungal interactions.</title>
        <authorList>
            <person name="Venice F."/>
            <person name="Ghignone S."/>
            <person name="Salvioli di Fossalunga A."/>
            <person name="Amselem J."/>
            <person name="Novero M."/>
            <person name="Xianan X."/>
            <person name="Sedzielewska Toro K."/>
            <person name="Morin E."/>
            <person name="Lipzen A."/>
            <person name="Grigoriev I.V."/>
            <person name="Henrissat B."/>
            <person name="Martin F.M."/>
            <person name="Bonfante P."/>
        </authorList>
    </citation>
    <scope>NUCLEOTIDE SEQUENCE [LARGE SCALE GENOMIC DNA]</scope>
    <source>
        <strain evidence="1 2">BEG34</strain>
    </source>
</reference>
<gene>
    <name evidence="1" type="ORF">F8M41_004069</name>
</gene>
<dbReference type="GO" id="GO:0004519">
    <property type="term" value="F:endonuclease activity"/>
    <property type="evidence" value="ECO:0007669"/>
    <property type="project" value="UniProtKB-KW"/>
</dbReference>
<keyword evidence="2" id="KW-1185">Reference proteome</keyword>
<dbReference type="EMBL" id="WTPW01001368">
    <property type="protein sequence ID" value="KAF0440128.1"/>
    <property type="molecule type" value="Genomic_DNA"/>
</dbReference>
<evidence type="ECO:0000313" key="2">
    <source>
        <dbReference type="Proteomes" id="UP000439903"/>
    </source>
</evidence>
<keyword evidence="1" id="KW-0255">Endonuclease</keyword>
<accession>A0A8H3XB02</accession>
<keyword evidence="1" id="KW-0378">Hydrolase</keyword>
<dbReference type="InterPro" id="IPR044925">
    <property type="entry name" value="His-Me_finger_sf"/>
</dbReference>
<dbReference type="SUPFAM" id="SSF54060">
    <property type="entry name" value="His-Me finger endonucleases"/>
    <property type="match status" value="1"/>
</dbReference>
<keyword evidence="1" id="KW-0540">Nuclease</keyword>
<comment type="caution">
    <text evidence="1">The sequence shown here is derived from an EMBL/GenBank/DDBJ whole genome shotgun (WGS) entry which is preliminary data.</text>
</comment>
<organism evidence="1 2">
    <name type="scientific">Gigaspora margarita</name>
    <dbReference type="NCBI Taxonomy" id="4874"/>
    <lineage>
        <taxon>Eukaryota</taxon>
        <taxon>Fungi</taxon>
        <taxon>Fungi incertae sedis</taxon>
        <taxon>Mucoromycota</taxon>
        <taxon>Glomeromycotina</taxon>
        <taxon>Glomeromycetes</taxon>
        <taxon>Diversisporales</taxon>
        <taxon>Gigasporaceae</taxon>
        <taxon>Gigaspora</taxon>
    </lineage>
</organism>
<sequence length="160" mass="19391">MTDWHSKFSNFEIITSWEKYKNPDKPRLKLNEYRHVKINFKLYLEVKTQKPGIAFLCNIKYFDLIKNYTWSSQKPNFKSRNYSYYIQTRYKNSKFSFHQMVYPEWSCIDHINRNGLDNREINLRDGSNGVNNLNCSLQKNNLSGYNGISFSKFHNSWRFR</sequence>
<dbReference type="Proteomes" id="UP000439903">
    <property type="component" value="Unassembled WGS sequence"/>
</dbReference>
<dbReference type="AlphaFoldDB" id="A0A8H3XB02"/>
<proteinExistence type="predicted"/>
<name>A0A8H3XB02_GIGMA</name>
<evidence type="ECO:0000313" key="1">
    <source>
        <dbReference type="EMBL" id="KAF0440128.1"/>
    </source>
</evidence>
<dbReference type="OrthoDB" id="2426404at2759"/>
<protein>
    <submittedName>
        <fullName evidence="1">HNH endonuclease</fullName>
    </submittedName>
</protein>